<gene>
    <name evidence="1" type="ORF">V1525DRAFT_429907</name>
</gene>
<dbReference type="EMBL" id="MU971339">
    <property type="protein sequence ID" value="KAK9240569.1"/>
    <property type="molecule type" value="Genomic_DNA"/>
</dbReference>
<sequence>MAATPPTFFFKMKKSFADVPIEGGKIDTTEFLEAAECLVSLFDLLGSSAFSVVQMDMNGNIKKIRDRQLTNPIIFSTLQDIVLSEKVEKHKNATIGLLWLTRGLELTAVALRRNIESTEELSESFTKAYNETLIKYHSLVVRPVFKLAMRACPYRKDFYAKLGDNYEAVKEQLLVWLAGLEKIVKIIMDFFESGNYGKGL</sequence>
<comment type="caution">
    <text evidence="1">The sequence shown here is derived from an EMBL/GenBank/DDBJ whole genome shotgun (WGS) entry which is preliminary data.</text>
</comment>
<evidence type="ECO:0000313" key="2">
    <source>
        <dbReference type="Proteomes" id="UP001433508"/>
    </source>
</evidence>
<accession>A0ACC3TAX5</accession>
<dbReference type="Proteomes" id="UP001433508">
    <property type="component" value="Unassembled WGS sequence"/>
</dbReference>
<evidence type="ECO:0000313" key="1">
    <source>
        <dbReference type="EMBL" id="KAK9240569.1"/>
    </source>
</evidence>
<name>A0ACC3TAX5_LIPKO</name>
<organism evidence="1 2">
    <name type="scientific">Lipomyces kononenkoae</name>
    <name type="common">Yeast</name>
    <dbReference type="NCBI Taxonomy" id="34357"/>
    <lineage>
        <taxon>Eukaryota</taxon>
        <taxon>Fungi</taxon>
        <taxon>Dikarya</taxon>
        <taxon>Ascomycota</taxon>
        <taxon>Saccharomycotina</taxon>
        <taxon>Lipomycetes</taxon>
        <taxon>Lipomycetales</taxon>
        <taxon>Lipomycetaceae</taxon>
        <taxon>Lipomyces</taxon>
    </lineage>
</organism>
<proteinExistence type="predicted"/>
<keyword evidence="2" id="KW-1185">Reference proteome</keyword>
<protein>
    <submittedName>
        <fullName evidence="1">Glycolipid transfer protein domain-containing protein</fullName>
    </submittedName>
</protein>
<reference evidence="2" key="1">
    <citation type="journal article" date="2024" name="Front. Bioeng. Biotechnol.">
        <title>Genome-scale model development and genomic sequencing of the oleaginous clade Lipomyces.</title>
        <authorList>
            <person name="Czajka J.J."/>
            <person name="Han Y."/>
            <person name="Kim J."/>
            <person name="Mondo S.J."/>
            <person name="Hofstad B.A."/>
            <person name="Robles A."/>
            <person name="Haridas S."/>
            <person name="Riley R."/>
            <person name="LaButti K."/>
            <person name="Pangilinan J."/>
            <person name="Andreopoulos W."/>
            <person name="Lipzen A."/>
            <person name="Yan J."/>
            <person name="Wang M."/>
            <person name="Ng V."/>
            <person name="Grigoriev I.V."/>
            <person name="Spatafora J.W."/>
            <person name="Magnuson J.K."/>
            <person name="Baker S.E."/>
            <person name="Pomraning K.R."/>
        </authorList>
    </citation>
    <scope>NUCLEOTIDE SEQUENCE [LARGE SCALE GENOMIC DNA]</scope>
    <source>
        <strain evidence="2">CBS 7786</strain>
    </source>
</reference>